<dbReference type="Pfam" id="PF00294">
    <property type="entry name" value="PfkB"/>
    <property type="match status" value="1"/>
</dbReference>
<proteinExistence type="inferred from homology"/>
<dbReference type="RefSeq" id="WP_187763097.1">
    <property type="nucleotide sequence ID" value="NZ_CP061038.1"/>
</dbReference>
<dbReference type="EMBL" id="CP061038">
    <property type="protein sequence ID" value="QNQ10807.1"/>
    <property type="molecule type" value="Genomic_DNA"/>
</dbReference>
<dbReference type="PANTHER" id="PTHR43320:SF2">
    <property type="entry name" value="2-DEHYDRO-3-DEOXYGLUCONOKINASE_2-DEHYDRO-3-DEOXYGALACTONOKINASE"/>
    <property type="match status" value="1"/>
</dbReference>
<dbReference type="InterPro" id="IPR029056">
    <property type="entry name" value="Ribokinase-like"/>
</dbReference>
<protein>
    <submittedName>
        <fullName evidence="5">Sugar kinase</fullName>
    </submittedName>
</protein>
<dbReference type="Proteomes" id="UP000516148">
    <property type="component" value="Chromosome"/>
</dbReference>
<evidence type="ECO:0000256" key="2">
    <source>
        <dbReference type="ARBA" id="ARBA00022679"/>
    </source>
</evidence>
<evidence type="ECO:0000256" key="1">
    <source>
        <dbReference type="ARBA" id="ARBA00010688"/>
    </source>
</evidence>
<evidence type="ECO:0000256" key="3">
    <source>
        <dbReference type="ARBA" id="ARBA00022777"/>
    </source>
</evidence>
<dbReference type="InterPro" id="IPR052700">
    <property type="entry name" value="Carb_kinase_PfkB-like"/>
</dbReference>
<comment type="similarity">
    <text evidence="1">Belongs to the carbohydrate kinase PfkB family.</text>
</comment>
<dbReference type="CDD" id="cd01166">
    <property type="entry name" value="KdgK"/>
    <property type="match status" value="1"/>
</dbReference>
<evidence type="ECO:0000313" key="5">
    <source>
        <dbReference type="EMBL" id="QNQ10807.1"/>
    </source>
</evidence>
<sequence length="338" mass="36081">MRQTGSILCFGELLLRLNPVVATPLARADMLALHAGGAEANVAAALAALGHDAAMASMTAANDLGEAACRALRAAGVDLRFVARGAGRQGLYFLTPGASLRPAQILYDREESSFTRHDWSSTDWPALLAGRSWLHVSGITPALGPDPAAATLAAMRAARAAGVSVSFDANYRERLWSRWSAEPRDIVIELAAEADLFFATHRDMSLLLGRRFHGDGPARRREAAEAAFAALPRLRWMASTAREVEAVDRHRLSARIDTRTESWTTEEVMLTGVVDRIGGGDAFAAGVLHGLMRGAGEAAAIRDGLALACLKHSVIGDMALFTRADLEEFGSGGLDVRR</sequence>
<dbReference type="SUPFAM" id="SSF53613">
    <property type="entry name" value="Ribokinase-like"/>
    <property type="match status" value="1"/>
</dbReference>
<feature type="domain" description="Carbohydrate kinase PfkB" evidence="4">
    <location>
        <begin position="6"/>
        <end position="316"/>
    </location>
</feature>
<reference evidence="5 6" key="1">
    <citation type="submission" date="2020-09" db="EMBL/GenBank/DDBJ databases">
        <title>Sphingomonas sp., a new species isolated from pork steak.</title>
        <authorList>
            <person name="Heidler von Heilborn D."/>
        </authorList>
    </citation>
    <scope>NUCLEOTIDE SEQUENCE [LARGE SCALE GENOMIC DNA]</scope>
    <source>
        <strain evidence="6">S8-3T</strain>
    </source>
</reference>
<dbReference type="KEGG" id="spap:H3Z74_06360"/>
<dbReference type="Gene3D" id="3.40.1190.20">
    <property type="match status" value="1"/>
</dbReference>
<keyword evidence="3 5" id="KW-0418">Kinase</keyword>
<dbReference type="InterPro" id="IPR011611">
    <property type="entry name" value="PfkB_dom"/>
</dbReference>
<dbReference type="AlphaFoldDB" id="A0A7H0LMA4"/>
<keyword evidence="2" id="KW-0808">Transferase</keyword>
<gene>
    <name evidence="5" type="ORF">H3Z74_06360</name>
</gene>
<organism evidence="5 6">
    <name type="scientific">Sphingomonas alpina</name>
    <dbReference type="NCBI Taxonomy" id="653931"/>
    <lineage>
        <taxon>Bacteria</taxon>
        <taxon>Pseudomonadati</taxon>
        <taxon>Pseudomonadota</taxon>
        <taxon>Alphaproteobacteria</taxon>
        <taxon>Sphingomonadales</taxon>
        <taxon>Sphingomonadaceae</taxon>
        <taxon>Sphingomonas</taxon>
    </lineage>
</organism>
<accession>A0A7H0LMA4</accession>
<dbReference type="PANTHER" id="PTHR43320">
    <property type="entry name" value="SUGAR KINASE"/>
    <property type="match status" value="1"/>
</dbReference>
<keyword evidence="6" id="KW-1185">Reference proteome</keyword>
<name>A0A7H0LMA4_9SPHN</name>
<evidence type="ECO:0000259" key="4">
    <source>
        <dbReference type="Pfam" id="PF00294"/>
    </source>
</evidence>
<evidence type="ECO:0000313" key="6">
    <source>
        <dbReference type="Proteomes" id="UP000516148"/>
    </source>
</evidence>
<dbReference type="GO" id="GO:0016301">
    <property type="term" value="F:kinase activity"/>
    <property type="evidence" value="ECO:0007669"/>
    <property type="project" value="UniProtKB-KW"/>
</dbReference>